<comment type="caution">
    <text evidence="1">The sequence shown here is derived from an EMBL/GenBank/DDBJ whole genome shotgun (WGS) entry which is preliminary data.</text>
</comment>
<organism evidence="1 2">
    <name type="scientific">Dendrolimus kikuchii</name>
    <dbReference type="NCBI Taxonomy" id="765133"/>
    <lineage>
        <taxon>Eukaryota</taxon>
        <taxon>Metazoa</taxon>
        <taxon>Ecdysozoa</taxon>
        <taxon>Arthropoda</taxon>
        <taxon>Hexapoda</taxon>
        <taxon>Insecta</taxon>
        <taxon>Pterygota</taxon>
        <taxon>Neoptera</taxon>
        <taxon>Endopterygota</taxon>
        <taxon>Lepidoptera</taxon>
        <taxon>Glossata</taxon>
        <taxon>Ditrysia</taxon>
        <taxon>Bombycoidea</taxon>
        <taxon>Lasiocampidae</taxon>
        <taxon>Dendrolimus</taxon>
    </lineage>
</organism>
<dbReference type="EMBL" id="CM034406">
    <property type="protein sequence ID" value="KAJ0173167.1"/>
    <property type="molecule type" value="Genomic_DNA"/>
</dbReference>
<gene>
    <name evidence="1" type="ORF">K1T71_011343</name>
</gene>
<evidence type="ECO:0000313" key="1">
    <source>
        <dbReference type="EMBL" id="KAJ0173167.1"/>
    </source>
</evidence>
<sequence>MGKNKSCDASTRQIIVNLHMDHKWAYRRIAERLNCSVKKVFNAIDHYKTHGTVENILRKVRPRKISPREDTLIVRVAKKDPSKGSNFQIKNEVFSPDDPRNISSRLIRRRLVEAKLFERISRKVPLLTKQHRKKRLLFAKKYVNWTVQEWKKVLFSDETKINMMWSWTRSED</sequence>
<name>A0ACC1CNW7_9NEOP</name>
<accession>A0ACC1CNW7</accession>
<evidence type="ECO:0000313" key="2">
    <source>
        <dbReference type="Proteomes" id="UP000824533"/>
    </source>
</evidence>
<protein>
    <submittedName>
        <fullName evidence="1">Uncharacterized protein</fullName>
    </submittedName>
</protein>
<dbReference type="Proteomes" id="UP000824533">
    <property type="component" value="Linkage Group LG20"/>
</dbReference>
<proteinExistence type="predicted"/>
<reference evidence="1 2" key="1">
    <citation type="journal article" date="2021" name="Front. Genet.">
        <title>Chromosome-Level Genome Assembly Reveals Significant Gene Expansion in the Toll and IMD Signaling Pathways of Dendrolimus kikuchii.</title>
        <authorList>
            <person name="Zhou J."/>
            <person name="Wu P."/>
            <person name="Xiong Z."/>
            <person name="Liu N."/>
            <person name="Zhao N."/>
            <person name="Ji M."/>
            <person name="Qiu Y."/>
            <person name="Yang B."/>
        </authorList>
    </citation>
    <scope>NUCLEOTIDE SEQUENCE [LARGE SCALE GENOMIC DNA]</scope>
    <source>
        <strain evidence="1">Ann1</strain>
    </source>
</reference>
<keyword evidence="2" id="KW-1185">Reference proteome</keyword>